<organism evidence="1">
    <name type="scientific">Klosneuvirus KNV1</name>
    <dbReference type="NCBI Taxonomy" id="1977640"/>
    <lineage>
        <taxon>Viruses</taxon>
        <taxon>Varidnaviria</taxon>
        <taxon>Bamfordvirae</taxon>
        <taxon>Nucleocytoviricota</taxon>
        <taxon>Megaviricetes</taxon>
        <taxon>Imitervirales</taxon>
        <taxon>Mimiviridae</taxon>
        <taxon>Klosneuvirinae</taxon>
        <taxon>Klosneuvirus</taxon>
    </lineage>
</organism>
<evidence type="ECO:0000313" key="1">
    <source>
        <dbReference type="EMBL" id="ARF11531.1"/>
    </source>
</evidence>
<proteinExistence type="predicted"/>
<sequence>MADDTTSNNSYSKQYYIENKDQWNIKKICEICGGEYSRNTRSRHFKTSKHLLAEKDSKIKEQDKIINDLETKITTIKRII</sequence>
<name>A0A1V0SIP8_9VIRU</name>
<reference evidence="1" key="1">
    <citation type="journal article" date="2017" name="Science">
        <title>Giant viruses with an expanded complement of translation system components.</title>
        <authorList>
            <person name="Schulz F."/>
            <person name="Yutin N."/>
            <person name="Ivanova N.N."/>
            <person name="Ortega D.R."/>
            <person name="Lee T.K."/>
            <person name="Vierheilig J."/>
            <person name="Daims H."/>
            <person name="Horn M."/>
            <person name="Wagner M."/>
            <person name="Jensen G.J."/>
            <person name="Kyrpides N.C."/>
            <person name="Koonin E.V."/>
            <person name="Woyke T."/>
        </authorList>
    </citation>
    <scope>NUCLEOTIDE SEQUENCE</scope>
    <source>
        <strain evidence="1">KNV1</strain>
    </source>
</reference>
<gene>
    <name evidence="1" type="ORF">Klosneuvirus_1_388</name>
</gene>
<dbReference type="EMBL" id="KY684108">
    <property type="protein sequence ID" value="ARF11531.1"/>
    <property type="molecule type" value="Genomic_DNA"/>
</dbReference>
<accession>A0A1V0SIP8</accession>
<protein>
    <submittedName>
        <fullName evidence="1">Uncharacterized protein</fullName>
    </submittedName>
</protein>